<accession>A0A1X7QZL2</accession>
<dbReference type="GO" id="GO:0046983">
    <property type="term" value="F:protein dimerization activity"/>
    <property type="evidence" value="ECO:0007669"/>
    <property type="project" value="InterPro"/>
</dbReference>
<evidence type="ECO:0000313" key="2">
    <source>
        <dbReference type="EMBL" id="SMN18659.1"/>
    </source>
</evidence>
<dbReference type="Pfam" id="PF05699">
    <property type="entry name" value="Dimer_Tnp_hAT"/>
    <property type="match status" value="1"/>
</dbReference>
<gene>
    <name evidence="2" type="ORF">KASA_0Q11781G</name>
</gene>
<name>A0A1X7QZL2_9SACH</name>
<reference evidence="2 3" key="1">
    <citation type="submission" date="2017-04" db="EMBL/GenBank/DDBJ databases">
        <authorList>
            <person name="Afonso C.L."/>
            <person name="Miller P.J."/>
            <person name="Scott M.A."/>
            <person name="Spackman E."/>
            <person name="Goraichik I."/>
            <person name="Dimitrov K.M."/>
            <person name="Suarez D.L."/>
            <person name="Swayne D.E."/>
        </authorList>
    </citation>
    <scope>NUCLEOTIDE SEQUENCE [LARGE SCALE GENOMIC DNA]</scope>
</reference>
<protein>
    <recommendedName>
        <fullName evidence="1">HAT C-terminal dimerisation domain-containing protein</fullName>
    </recommendedName>
</protein>
<dbReference type="EMBL" id="FXLY01000002">
    <property type="protein sequence ID" value="SMN18659.1"/>
    <property type="molecule type" value="Genomic_DNA"/>
</dbReference>
<evidence type="ECO:0000259" key="1">
    <source>
        <dbReference type="Pfam" id="PF05699"/>
    </source>
</evidence>
<dbReference type="Proteomes" id="UP000196158">
    <property type="component" value="Unassembled WGS sequence"/>
</dbReference>
<dbReference type="AlphaFoldDB" id="A0A1X7QZL2"/>
<dbReference type="OrthoDB" id="4071838at2759"/>
<organism evidence="2 3">
    <name type="scientific">Maudiozyma saulgeensis</name>
    <dbReference type="NCBI Taxonomy" id="1789683"/>
    <lineage>
        <taxon>Eukaryota</taxon>
        <taxon>Fungi</taxon>
        <taxon>Dikarya</taxon>
        <taxon>Ascomycota</taxon>
        <taxon>Saccharomycotina</taxon>
        <taxon>Saccharomycetes</taxon>
        <taxon>Saccharomycetales</taxon>
        <taxon>Saccharomycetaceae</taxon>
        <taxon>Maudiozyma</taxon>
    </lineage>
</organism>
<keyword evidence="3" id="KW-1185">Reference proteome</keyword>
<sequence>MQNIVIENTIFYDHKIHAYLLIEMLAPFEILTTYVSRDKSIATSYVAILIEPKNNIGQCSKCAQGIQIAVNSNNTVSKVEKCITQFTTNYNIIYSSGMLDITKRTSVVDAFKSVTGTHFYTADGFTKAIKRILKATGLLTVHRLAQLINGSESDTSRQGVPSFHTSLIGNIYNIDSLRNERDIDTFIVGNLPKEFRVEEELLSCFWKDMRNVLKVSGRAAGCDINDKSLSDETVSKQILSKCSEIEKLVLEDSIWIGVYRNYINECRRGIRGDIYLPYSIEYLLSLQVTSVNTERTFSKLKSIYGDQRHRLNDKTVEDEAIVTNVI</sequence>
<proteinExistence type="predicted"/>
<feature type="domain" description="HAT C-terminal dimerisation" evidence="1">
    <location>
        <begin position="283"/>
        <end position="318"/>
    </location>
</feature>
<evidence type="ECO:0000313" key="3">
    <source>
        <dbReference type="Proteomes" id="UP000196158"/>
    </source>
</evidence>
<dbReference type="InterPro" id="IPR008906">
    <property type="entry name" value="HATC_C_dom"/>
</dbReference>